<gene>
    <name evidence="3" type="ORF">B0H24_10073</name>
    <name evidence="2" type="ORF">BY455_107143</name>
</gene>
<protein>
    <submittedName>
        <fullName evidence="3">Nicotinamidase-related amidase</fullName>
    </submittedName>
</protein>
<dbReference type="OrthoDB" id="9796958at2"/>
<dbReference type="EMBL" id="PTIT01000007">
    <property type="protein sequence ID" value="PPK52215.1"/>
    <property type="molecule type" value="Genomic_DNA"/>
</dbReference>
<dbReference type="Pfam" id="PF00857">
    <property type="entry name" value="Isochorismatase"/>
    <property type="match status" value="1"/>
</dbReference>
<dbReference type="RefSeq" id="WP_104415673.1">
    <property type="nucleotide sequence ID" value="NZ_PTIT01000007.1"/>
</dbReference>
<dbReference type="InterPro" id="IPR000868">
    <property type="entry name" value="Isochorismatase-like_dom"/>
</dbReference>
<evidence type="ECO:0000313" key="5">
    <source>
        <dbReference type="Proteomes" id="UP000239648"/>
    </source>
</evidence>
<dbReference type="InterPro" id="IPR050993">
    <property type="entry name" value="Isochorismatase_domain"/>
</dbReference>
<dbReference type="InterPro" id="IPR036380">
    <property type="entry name" value="Isochorismatase-like_sf"/>
</dbReference>
<dbReference type="AlphaFoldDB" id="A0A2S6G7D6"/>
<feature type="domain" description="Isochorismatase-like" evidence="1">
    <location>
        <begin position="8"/>
        <end position="153"/>
    </location>
</feature>
<dbReference type="PANTHER" id="PTHR14119">
    <property type="entry name" value="HYDROLASE"/>
    <property type="match status" value="1"/>
</dbReference>
<accession>A0A2S6G7D6</accession>
<keyword evidence="5" id="KW-1185">Reference proteome</keyword>
<dbReference type="Proteomes" id="UP000239648">
    <property type="component" value="Unassembled WGS sequence"/>
</dbReference>
<dbReference type="Proteomes" id="UP000239446">
    <property type="component" value="Unassembled WGS sequence"/>
</dbReference>
<name>A0A2S6G7D6_9GAMM</name>
<sequence>MLMKADQSILLLVDVQEKLMPAISQGKRIINRCALLANIAELLGVPVIGTEQVPEKLGPNVNSVRSHCSTTIAKHYFDACPGGLIDALPEGRQHVVIGGCEAHVCMLQTALSLLEAGYKVWVVADAVGSRHEMDRDVALDRLRQSRARIVTAEMAAFEWMGHCQHPRFREVQALLK</sequence>
<proteinExistence type="predicted"/>
<dbReference type="SUPFAM" id="SSF52499">
    <property type="entry name" value="Isochorismatase-like hydrolases"/>
    <property type="match status" value="1"/>
</dbReference>
<evidence type="ECO:0000313" key="3">
    <source>
        <dbReference type="EMBL" id="PPK55096.1"/>
    </source>
</evidence>
<reference evidence="3 4" key="2">
    <citation type="submission" date="2018-02" db="EMBL/GenBank/DDBJ databases">
        <title>Subsurface microbial communities from deep shales in Ohio and West Virginia, USA.</title>
        <authorList>
            <person name="Wrighton K."/>
        </authorList>
    </citation>
    <scope>NUCLEOTIDE SEQUENCE [LARGE SCALE GENOMIC DNA]</scope>
    <source>
        <strain evidence="3 4">UTICA-S1B9</strain>
    </source>
</reference>
<evidence type="ECO:0000313" key="2">
    <source>
        <dbReference type="EMBL" id="PPK52215.1"/>
    </source>
</evidence>
<evidence type="ECO:0000259" key="1">
    <source>
        <dbReference type="Pfam" id="PF00857"/>
    </source>
</evidence>
<organism evidence="3 4">
    <name type="scientific">Marinobacter persicus</name>
    <dbReference type="NCBI Taxonomy" id="930118"/>
    <lineage>
        <taxon>Bacteria</taxon>
        <taxon>Pseudomonadati</taxon>
        <taxon>Pseudomonadota</taxon>
        <taxon>Gammaproteobacteria</taxon>
        <taxon>Pseudomonadales</taxon>
        <taxon>Marinobacteraceae</taxon>
        <taxon>Marinobacter</taxon>
    </lineage>
</organism>
<reference evidence="2 5" key="1">
    <citation type="submission" date="2018-02" db="EMBL/GenBank/DDBJ databases">
        <title>Deep subsurface shale carbon reservoir microbial communities from Ohio and West Virginia, USA.</title>
        <authorList>
            <person name="Wrighton K."/>
        </authorList>
    </citation>
    <scope>NUCLEOTIDE SEQUENCE [LARGE SCALE GENOMIC DNA]</scope>
    <source>
        <strain evidence="2 5">UTICA-S1B6</strain>
    </source>
</reference>
<dbReference type="PANTHER" id="PTHR14119:SF3">
    <property type="entry name" value="ISOCHORISMATASE DOMAIN-CONTAINING PROTEIN 2"/>
    <property type="match status" value="1"/>
</dbReference>
<comment type="caution">
    <text evidence="3">The sequence shown here is derived from an EMBL/GenBank/DDBJ whole genome shotgun (WGS) entry which is preliminary data.</text>
</comment>
<evidence type="ECO:0000313" key="4">
    <source>
        <dbReference type="Proteomes" id="UP000239446"/>
    </source>
</evidence>
<dbReference type="Gene3D" id="3.40.50.850">
    <property type="entry name" value="Isochorismatase-like"/>
    <property type="match status" value="1"/>
</dbReference>
<dbReference type="EMBL" id="PTIU01000007">
    <property type="protein sequence ID" value="PPK55096.1"/>
    <property type="molecule type" value="Genomic_DNA"/>
</dbReference>